<feature type="transmembrane region" description="Helical" evidence="1">
    <location>
        <begin position="98"/>
        <end position="120"/>
    </location>
</feature>
<name>A0AA36M9L4_CYLNA</name>
<dbReference type="Gene3D" id="1.20.140.150">
    <property type="match status" value="1"/>
</dbReference>
<evidence type="ECO:0000313" key="2">
    <source>
        <dbReference type="EMBL" id="CAJ0602598.1"/>
    </source>
</evidence>
<reference evidence="2" key="1">
    <citation type="submission" date="2023-07" db="EMBL/GenBank/DDBJ databases">
        <authorList>
            <consortium name="CYATHOMIX"/>
        </authorList>
    </citation>
    <scope>NUCLEOTIDE SEQUENCE</scope>
    <source>
        <strain evidence="2">N/A</strain>
    </source>
</reference>
<keyword evidence="1" id="KW-1133">Transmembrane helix</keyword>
<feature type="transmembrane region" description="Helical" evidence="1">
    <location>
        <begin position="9"/>
        <end position="35"/>
    </location>
</feature>
<dbReference type="Proteomes" id="UP001176961">
    <property type="component" value="Unassembled WGS sequence"/>
</dbReference>
<keyword evidence="1" id="KW-0812">Transmembrane</keyword>
<dbReference type="PROSITE" id="PS51257">
    <property type="entry name" value="PROKAR_LIPOPROTEIN"/>
    <property type="match status" value="1"/>
</dbReference>
<comment type="caution">
    <text evidence="2">The sequence shown here is derived from an EMBL/GenBank/DDBJ whole genome shotgun (WGS) entry which is preliminary data.</text>
</comment>
<protein>
    <submittedName>
        <fullName evidence="2">Uncharacterized protein</fullName>
    </submittedName>
</protein>
<organism evidence="2 3">
    <name type="scientific">Cylicocyclus nassatus</name>
    <name type="common">Nematode worm</name>
    <dbReference type="NCBI Taxonomy" id="53992"/>
    <lineage>
        <taxon>Eukaryota</taxon>
        <taxon>Metazoa</taxon>
        <taxon>Ecdysozoa</taxon>
        <taxon>Nematoda</taxon>
        <taxon>Chromadorea</taxon>
        <taxon>Rhabditida</taxon>
        <taxon>Rhabditina</taxon>
        <taxon>Rhabditomorpha</taxon>
        <taxon>Strongyloidea</taxon>
        <taxon>Strongylidae</taxon>
        <taxon>Cylicocyclus</taxon>
    </lineage>
</organism>
<dbReference type="EMBL" id="CATQJL010000305">
    <property type="protein sequence ID" value="CAJ0602598.1"/>
    <property type="molecule type" value="Genomic_DNA"/>
</dbReference>
<evidence type="ECO:0000256" key="1">
    <source>
        <dbReference type="SAM" id="Phobius"/>
    </source>
</evidence>
<gene>
    <name evidence="2" type="ORF">CYNAS_LOCUS14581</name>
</gene>
<dbReference type="AlphaFoldDB" id="A0AA36M9L4"/>
<sequence length="215" mass="24070">MSVVSKSRFIFLISSSLLALLAVAIITSCLFSVSFRYITDHEHLKGTRYYGLIRYCFESQFGRYGTDDSMADVCYLRSAAPRYLTKIEYKAMYGDFELATLILLSCAIACSLLAICFAICSIFTPFGALAHCVMLLAAAICSVSAFIVYTYFNELKDNQNETVNGNIIRYHFGWAYYWSGGAAACLFCSFICSLFAAVFVLVHKQQRDKIDTVVL</sequence>
<evidence type="ECO:0000313" key="3">
    <source>
        <dbReference type="Proteomes" id="UP001176961"/>
    </source>
</evidence>
<keyword evidence="1" id="KW-0472">Membrane</keyword>
<feature type="transmembrane region" description="Helical" evidence="1">
    <location>
        <begin position="176"/>
        <end position="202"/>
    </location>
</feature>
<accession>A0AA36M9L4</accession>
<feature type="transmembrane region" description="Helical" evidence="1">
    <location>
        <begin position="132"/>
        <end position="152"/>
    </location>
</feature>
<proteinExistence type="predicted"/>
<keyword evidence="3" id="KW-1185">Reference proteome</keyword>